<sequence length="520" mass="59345">MDSTLSSRPLHPLLIPELLFKAGQLLDLPSVIRCLRVCRLWQATLEPLIWEVIAPIVTGYPSMPYAYWPPADVIPAKAHLIRCLLRPPLSELNPFLSTCTGLTRLDIDTTRQTSMDDVAPLVQQNYNSLRSMTIKLDTYRFESWSRLTKRLFSDGLVFDLPNLESFSATAWEVRDHEGPKLLQMMQRLKDISLDRCSIPDIYMVAAPVDEPADQSLSMEDGFDKQHTARVRTFQFTKEPVLPTGIQFKNLEKLQIEHTNIHPKTLAAILTHSPRLWLFSWQLHRNSDMQLILNHLLQDPNADGPSGLSTIVNLHFVGRNQTKDALPTFLQLLTNLHTVSFHSSDICELGVFTLLDEYQSCKRSTLIQYLDLTSCNSINSGHIAMILTGCSALVGFQSSTVAKIRDMRDQEHVVELKPWVCLNLEVLSLSFDVGMNASRLDHQAIYNQLARLTKLKRYSPGLPTPPPRIPLKLSFKWGLDRLKVLPDLEIIGDYCGKISEISEEDLLWIRKQWPYMMHRLE</sequence>
<dbReference type="InterPro" id="IPR032675">
    <property type="entry name" value="LRR_dom_sf"/>
</dbReference>
<evidence type="ECO:0000313" key="1">
    <source>
        <dbReference type="EMBL" id="KAF9585735.1"/>
    </source>
</evidence>
<organism evidence="1 2">
    <name type="scientific">Lunasporangiospora selenospora</name>
    <dbReference type="NCBI Taxonomy" id="979761"/>
    <lineage>
        <taxon>Eukaryota</taxon>
        <taxon>Fungi</taxon>
        <taxon>Fungi incertae sedis</taxon>
        <taxon>Mucoromycota</taxon>
        <taxon>Mortierellomycotina</taxon>
        <taxon>Mortierellomycetes</taxon>
        <taxon>Mortierellales</taxon>
        <taxon>Mortierellaceae</taxon>
        <taxon>Lunasporangiospora</taxon>
    </lineage>
</organism>
<dbReference type="OrthoDB" id="2449914at2759"/>
<accession>A0A9P6G1N5</accession>
<reference evidence="1" key="1">
    <citation type="journal article" date="2020" name="Fungal Divers.">
        <title>Resolving the Mortierellaceae phylogeny through synthesis of multi-gene phylogenetics and phylogenomics.</title>
        <authorList>
            <person name="Vandepol N."/>
            <person name="Liber J."/>
            <person name="Desiro A."/>
            <person name="Na H."/>
            <person name="Kennedy M."/>
            <person name="Barry K."/>
            <person name="Grigoriev I.V."/>
            <person name="Miller A.N."/>
            <person name="O'Donnell K."/>
            <person name="Stajich J.E."/>
            <person name="Bonito G."/>
        </authorList>
    </citation>
    <scope>NUCLEOTIDE SEQUENCE</scope>
    <source>
        <strain evidence="1">KOD1015</strain>
    </source>
</reference>
<dbReference type="AlphaFoldDB" id="A0A9P6G1N5"/>
<evidence type="ECO:0008006" key="3">
    <source>
        <dbReference type="Google" id="ProtNLM"/>
    </source>
</evidence>
<protein>
    <recommendedName>
        <fullName evidence="3">F-box domain-containing protein</fullName>
    </recommendedName>
</protein>
<keyword evidence="2" id="KW-1185">Reference proteome</keyword>
<comment type="caution">
    <text evidence="1">The sequence shown here is derived from an EMBL/GenBank/DDBJ whole genome shotgun (WGS) entry which is preliminary data.</text>
</comment>
<evidence type="ECO:0000313" key="2">
    <source>
        <dbReference type="Proteomes" id="UP000780801"/>
    </source>
</evidence>
<proteinExistence type="predicted"/>
<dbReference type="Gene3D" id="3.80.10.10">
    <property type="entry name" value="Ribonuclease Inhibitor"/>
    <property type="match status" value="1"/>
</dbReference>
<dbReference type="EMBL" id="JAABOA010000130">
    <property type="protein sequence ID" value="KAF9585735.1"/>
    <property type="molecule type" value="Genomic_DNA"/>
</dbReference>
<dbReference type="SUPFAM" id="SSF52047">
    <property type="entry name" value="RNI-like"/>
    <property type="match status" value="1"/>
</dbReference>
<dbReference type="Proteomes" id="UP000780801">
    <property type="component" value="Unassembled WGS sequence"/>
</dbReference>
<gene>
    <name evidence="1" type="ORF">BGW38_000997</name>
</gene>
<name>A0A9P6G1N5_9FUNG</name>